<organism evidence="1 2">
    <name type="scientific">Flavivirga spongiicola</name>
    <dbReference type="NCBI Taxonomy" id="421621"/>
    <lineage>
        <taxon>Bacteria</taxon>
        <taxon>Pseudomonadati</taxon>
        <taxon>Bacteroidota</taxon>
        <taxon>Flavobacteriia</taxon>
        <taxon>Flavobacteriales</taxon>
        <taxon>Flavobacteriaceae</taxon>
        <taxon>Flavivirga</taxon>
    </lineage>
</organism>
<sequence length="826" mass="90061">MKKITSIIILFLLVYNFGYGQTKIAELTFESVGGYATNVTEFTSGTTDYFIRTDGTNTTDEVFSNIQGSYYFAAQDTNGVEPTLPLTLLINNINISGYSSLEFRVHLAEDDDGSNEDWDAPNYVHFNYDIDNSNSFSNLLWLENDGSAFNSAPYIDTDYDGTGDGSEITDTFTQFTQSIAGTGSLLDIQIVFNLDDGDEDIAIDNIEIWGTLVPCGATVTWDGSAWDNVVGPDITTETVINGNYSTSTASFSACSLTVNNNSTLTVNDYTYIEIQNDITVDTGSSIDVQPYGSVVQNNDFGVVTNNGLMSVDKRTAPMDAWYEYTYWSSPVSGETISAAITDSSPSRRFIFNAQNFLDATRENNNDGIQVAGQDDIDDNGDDWILVNGSTVMQAGIGYATTLTSFAYDIALGTQNKQFRYTFTGDFNNGVITVPIYRNDSETGDINQNFVGNPYPSPIDADLFLAANSNVATDVNGTSYNGTGYIDGAIFLWSQDTDPSATANGNQQLNFTNDDFAIINLVGVNAGGDGVTPSRNIPSGQGFFISMANSAPATLVSGDVYTTNVVFSNSMRIANTSANNQFFKNTNTKSKTNTAVANKLWVNLTSDNGIFNQILVGYVNGATNEDDGTSYDTAKFPNKGVALYSTIEGSNKKFAIQGKATNSLDRDETIKLGFKTTINVPTLYKLSIAQLQGDFLANNTVYLRDNLLNKSHDLSASDYTFTSDSGEFNDRFEIVFNANSLSTNNVSIEENQFSIVDLDNDKVQFSTNNSLNIKIISVFDLIGRQLYHFEGQNSSETYRLSNLSNTIYIAKVELSNGAIVTKKALKK</sequence>
<protein>
    <recommendedName>
        <fullName evidence="3">T9SS type A sorting domain-containing protein</fullName>
    </recommendedName>
</protein>
<gene>
    <name evidence="1" type="ORF">N1F79_10640</name>
</gene>
<evidence type="ECO:0008006" key="3">
    <source>
        <dbReference type="Google" id="ProtNLM"/>
    </source>
</evidence>
<dbReference type="RefSeq" id="WP_303305931.1">
    <property type="nucleotide sequence ID" value="NZ_JAODOP010000004.1"/>
</dbReference>
<name>A0ABU7XSD7_9FLAO</name>
<proteinExistence type="predicted"/>
<keyword evidence="2" id="KW-1185">Reference proteome</keyword>
<dbReference type="Proteomes" id="UP001337305">
    <property type="component" value="Unassembled WGS sequence"/>
</dbReference>
<evidence type="ECO:0000313" key="1">
    <source>
        <dbReference type="EMBL" id="MEF3833590.1"/>
    </source>
</evidence>
<evidence type="ECO:0000313" key="2">
    <source>
        <dbReference type="Proteomes" id="UP001337305"/>
    </source>
</evidence>
<dbReference type="EMBL" id="JAODOP010000004">
    <property type="protein sequence ID" value="MEF3833590.1"/>
    <property type="molecule type" value="Genomic_DNA"/>
</dbReference>
<comment type="caution">
    <text evidence="1">The sequence shown here is derived from an EMBL/GenBank/DDBJ whole genome shotgun (WGS) entry which is preliminary data.</text>
</comment>
<reference evidence="1 2" key="1">
    <citation type="submission" date="2022-09" db="EMBL/GenBank/DDBJ databases">
        <title>Genome sequencing of Flavivirga sp. MEBiC05379.</title>
        <authorList>
            <person name="Oh H.-M."/>
            <person name="Kwon K.K."/>
            <person name="Park M.J."/>
            <person name="Yang S.-H."/>
        </authorList>
    </citation>
    <scope>NUCLEOTIDE SEQUENCE [LARGE SCALE GENOMIC DNA]</scope>
    <source>
        <strain evidence="1 2">MEBiC05379</strain>
    </source>
</reference>
<accession>A0ABU7XSD7</accession>